<reference evidence="8 9" key="1">
    <citation type="journal article" date="2012" name="Eukaryot. Cell">
        <title>Genome sequence of the Trichosporon asahii environmental strain CBS 8904.</title>
        <authorList>
            <person name="Yang R.Y."/>
            <person name="Li H.T."/>
            <person name="Zhu H."/>
            <person name="Zhou G.P."/>
            <person name="Wang M."/>
            <person name="Wang L."/>
        </authorList>
    </citation>
    <scope>NUCLEOTIDE SEQUENCE [LARGE SCALE GENOMIC DNA]</scope>
    <source>
        <strain evidence="8 9">CBS 8904</strain>
    </source>
</reference>
<evidence type="ECO:0000256" key="6">
    <source>
        <dbReference type="ARBA" id="ARBA00023136"/>
    </source>
</evidence>
<keyword evidence="2" id="KW-0812">Transmembrane</keyword>
<keyword evidence="5" id="KW-0496">Mitochondrion</keyword>
<evidence type="ECO:0000256" key="1">
    <source>
        <dbReference type="ARBA" id="ARBA00004448"/>
    </source>
</evidence>
<dbReference type="GO" id="GO:0045271">
    <property type="term" value="C:respiratory chain complex I"/>
    <property type="evidence" value="ECO:0007669"/>
    <property type="project" value="InterPro"/>
</dbReference>
<dbReference type="HOGENOM" id="CLU_088319_1_0_1"/>
<keyword evidence="3" id="KW-0999">Mitochondrion inner membrane</keyword>
<dbReference type="OrthoDB" id="1913277at2759"/>
<dbReference type="InParanoid" id="K1WHH3"/>
<gene>
    <name evidence="8" type="ORF">A1Q2_04797</name>
</gene>
<dbReference type="GO" id="GO:0006120">
    <property type="term" value="P:mitochondrial electron transport, NADH to ubiquinone"/>
    <property type="evidence" value="ECO:0007669"/>
    <property type="project" value="InterPro"/>
</dbReference>
<keyword evidence="6" id="KW-0472">Membrane</keyword>
<comment type="subcellular location">
    <subcellularLocation>
        <location evidence="1">Mitochondrion inner membrane</location>
        <topology evidence="1">Multi-pass membrane protein</topology>
    </subcellularLocation>
</comment>
<feature type="compositionally biased region" description="Basic and acidic residues" evidence="7">
    <location>
        <begin position="146"/>
        <end position="155"/>
    </location>
</feature>
<dbReference type="EMBL" id="AMBO01000331">
    <property type="protein sequence ID" value="EKD00924.1"/>
    <property type="molecule type" value="Genomic_DNA"/>
</dbReference>
<dbReference type="OMA" id="TMMNLRE"/>
<dbReference type="Proteomes" id="UP000006757">
    <property type="component" value="Unassembled WGS sequence"/>
</dbReference>
<evidence type="ECO:0000256" key="5">
    <source>
        <dbReference type="ARBA" id="ARBA00023128"/>
    </source>
</evidence>
<proteinExistence type="predicted"/>
<protein>
    <submittedName>
        <fullName evidence="8">Uncharacterized protein</fullName>
    </submittedName>
</protein>
<evidence type="ECO:0000256" key="7">
    <source>
        <dbReference type="SAM" id="MobiDB-lite"/>
    </source>
</evidence>
<dbReference type="STRING" id="1220162.K1WHH3"/>
<sequence>MASNPLLPPLKGVSASSFYIPSANEAHTFHPHETVQTAMRVTIESAGVGLLVSAVQNALDKHNRGAMGIFTRTGGTIGLFGRGSSTNSQTDDWANGAAGGCAAGFTAGVKARSLPMAIGACAGMATLIGTFEAAGSNLTGDNRQNLPREEREQRRLHFFKKPQTEEASS</sequence>
<feature type="region of interest" description="Disordered" evidence="7">
    <location>
        <begin position="138"/>
        <end position="169"/>
    </location>
</feature>
<dbReference type="GO" id="GO:0005743">
    <property type="term" value="C:mitochondrial inner membrane"/>
    <property type="evidence" value="ECO:0007669"/>
    <property type="project" value="UniProtKB-SubCell"/>
</dbReference>
<name>K1WHH3_TRIAC</name>
<evidence type="ECO:0000256" key="3">
    <source>
        <dbReference type="ARBA" id="ARBA00022792"/>
    </source>
</evidence>
<evidence type="ECO:0000313" key="8">
    <source>
        <dbReference type="EMBL" id="EKD00924.1"/>
    </source>
</evidence>
<evidence type="ECO:0000313" key="9">
    <source>
        <dbReference type="Proteomes" id="UP000006757"/>
    </source>
</evidence>
<dbReference type="eggNOG" id="ENOG502S81D">
    <property type="taxonomic scope" value="Eukaryota"/>
</dbReference>
<accession>K1WHH3</accession>
<dbReference type="AlphaFoldDB" id="K1WHH3"/>
<organism evidence="8 9">
    <name type="scientific">Trichosporon asahii var. asahii (strain CBS 8904)</name>
    <name type="common">Yeast</name>
    <dbReference type="NCBI Taxonomy" id="1220162"/>
    <lineage>
        <taxon>Eukaryota</taxon>
        <taxon>Fungi</taxon>
        <taxon>Dikarya</taxon>
        <taxon>Basidiomycota</taxon>
        <taxon>Agaricomycotina</taxon>
        <taxon>Tremellomycetes</taxon>
        <taxon>Trichosporonales</taxon>
        <taxon>Trichosporonaceae</taxon>
        <taxon>Trichosporon</taxon>
    </lineage>
</organism>
<evidence type="ECO:0000256" key="2">
    <source>
        <dbReference type="ARBA" id="ARBA00022692"/>
    </source>
</evidence>
<evidence type="ECO:0000256" key="4">
    <source>
        <dbReference type="ARBA" id="ARBA00022989"/>
    </source>
</evidence>
<dbReference type="InterPro" id="IPR039205">
    <property type="entry name" value="NDUFA11"/>
</dbReference>
<keyword evidence="4" id="KW-1133">Transmembrane helix</keyword>
<dbReference type="PANTHER" id="PTHR21382">
    <property type="entry name" value="NADH-UBIQUINONE OXIDOREDUCTASE SUBUNIT"/>
    <property type="match status" value="1"/>
</dbReference>
<dbReference type="PANTHER" id="PTHR21382:SF1">
    <property type="entry name" value="NADH DEHYDROGENASE [UBIQUINONE] 1 ALPHA SUBCOMPLEX SUBUNIT 11"/>
    <property type="match status" value="1"/>
</dbReference>
<keyword evidence="9" id="KW-1185">Reference proteome</keyword>
<comment type="caution">
    <text evidence="8">The sequence shown here is derived from an EMBL/GenBank/DDBJ whole genome shotgun (WGS) entry which is preliminary data.</text>
</comment>